<reference evidence="13" key="2">
    <citation type="submission" date="2024-10" db="UniProtKB">
        <authorList>
            <consortium name="EnsemblProtists"/>
        </authorList>
    </citation>
    <scope>IDENTIFICATION</scope>
</reference>
<comment type="subcellular location">
    <subcellularLocation>
        <location evidence="1">Nucleus</location>
    </subcellularLocation>
</comment>
<evidence type="ECO:0000259" key="12">
    <source>
        <dbReference type="Pfam" id="PF03919"/>
    </source>
</evidence>
<feature type="domain" description="mRNA capping enzyme C-terminal" evidence="12">
    <location>
        <begin position="237"/>
        <end position="364"/>
    </location>
</feature>
<evidence type="ECO:0000256" key="4">
    <source>
        <dbReference type="ARBA" id="ARBA00022679"/>
    </source>
</evidence>
<dbReference type="EnsemblProtists" id="EOD04245">
    <property type="protein sequence ID" value="EOD04245"/>
    <property type="gene ID" value="EMIHUDRAFT_107852"/>
</dbReference>
<evidence type="ECO:0000313" key="13">
    <source>
        <dbReference type="EnsemblProtists" id="EOD20157"/>
    </source>
</evidence>
<dbReference type="Pfam" id="PF03919">
    <property type="entry name" value="mRNA_cap_C"/>
    <property type="match status" value="1"/>
</dbReference>
<dbReference type="Gene3D" id="2.40.50.140">
    <property type="entry name" value="Nucleic acid-binding proteins"/>
    <property type="match status" value="1"/>
</dbReference>
<keyword evidence="7" id="KW-0506">mRNA capping</keyword>
<dbReference type="STRING" id="2903.R1CPL5"/>
<keyword evidence="5" id="KW-0548">Nucleotidyltransferase</keyword>
<dbReference type="KEGG" id="ehx:EMIHUDRAFT_117749"/>
<dbReference type="EnsemblProtists" id="EOD20157">
    <property type="protein sequence ID" value="EOD20157"/>
    <property type="gene ID" value="EMIHUDRAFT_117749"/>
</dbReference>
<evidence type="ECO:0000313" key="14">
    <source>
        <dbReference type="Proteomes" id="UP000013827"/>
    </source>
</evidence>
<dbReference type="Gene3D" id="3.30.470.30">
    <property type="entry name" value="DNA ligase/mRNA capping enzyme"/>
    <property type="match status" value="1"/>
</dbReference>
<dbReference type="InterPro" id="IPR001339">
    <property type="entry name" value="mRNA_cap_enzyme_adenylation"/>
</dbReference>
<dbReference type="SUPFAM" id="SSF50249">
    <property type="entry name" value="Nucleic acid-binding proteins"/>
    <property type="match status" value="1"/>
</dbReference>
<evidence type="ECO:0000256" key="1">
    <source>
        <dbReference type="ARBA" id="ARBA00004123"/>
    </source>
</evidence>
<dbReference type="HOGENOM" id="CLU_021710_0_2_1"/>
<evidence type="ECO:0000256" key="6">
    <source>
        <dbReference type="ARBA" id="ARBA00022741"/>
    </source>
</evidence>
<dbReference type="GO" id="GO:0004484">
    <property type="term" value="F:mRNA guanylyltransferase activity"/>
    <property type="evidence" value="ECO:0007669"/>
    <property type="project" value="UniProtKB-EC"/>
</dbReference>
<dbReference type="PANTHER" id="PTHR10367:SF17">
    <property type="entry name" value="MRNA-CAPPING ENZYME"/>
    <property type="match status" value="1"/>
</dbReference>
<proteinExistence type="predicted"/>
<evidence type="ECO:0000256" key="9">
    <source>
        <dbReference type="ARBA" id="ARBA00023242"/>
    </source>
</evidence>
<dbReference type="InterPro" id="IPR051029">
    <property type="entry name" value="mRNA_Capping_Enz/RNA_Phosphat"/>
</dbReference>
<dbReference type="CDD" id="cd07895">
    <property type="entry name" value="Adenylation_mRNA_capping"/>
    <property type="match status" value="1"/>
</dbReference>
<evidence type="ECO:0000256" key="8">
    <source>
        <dbReference type="ARBA" id="ARBA00023134"/>
    </source>
</evidence>
<comment type="catalytic activity">
    <reaction evidence="10">
        <text>a 5'-end diphospho-ribonucleoside in mRNA + GTP + H(+) = a 5'-end (5'-triphosphoguanosine)-ribonucleoside in mRNA + diphosphate</text>
        <dbReference type="Rhea" id="RHEA:67012"/>
        <dbReference type="Rhea" id="RHEA-COMP:17165"/>
        <dbReference type="Rhea" id="RHEA-COMP:17166"/>
        <dbReference type="ChEBI" id="CHEBI:15378"/>
        <dbReference type="ChEBI" id="CHEBI:33019"/>
        <dbReference type="ChEBI" id="CHEBI:37565"/>
        <dbReference type="ChEBI" id="CHEBI:167616"/>
        <dbReference type="ChEBI" id="CHEBI:167617"/>
        <dbReference type="EC" id="2.7.7.50"/>
    </reaction>
    <physiologicalReaction direction="left-to-right" evidence="10">
        <dbReference type="Rhea" id="RHEA:67013"/>
    </physiologicalReaction>
</comment>
<dbReference type="Proteomes" id="UP000013827">
    <property type="component" value="Unassembled WGS sequence"/>
</dbReference>
<keyword evidence="6" id="KW-0547">Nucleotide-binding</keyword>
<dbReference type="eggNOG" id="KOG2386">
    <property type="taxonomic scope" value="Eukaryota"/>
</dbReference>
<keyword evidence="14" id="KW-1185">Reference proteome</keyword>
<dbReference type="RefSeq" id="XP_005756674.1">
    <property type="nucleotide sequence ID" value="XM_005756617.1"/>
</dbReference>
<dbReference type="SUPFAM" id="SSF56091">
    <property type="entry name" value="DNA ligase/mRNA capping enzyme, catalytic domain"/>
    <property type="match status" value="1"/>
</dbReference>
<keyword evidence="8" id="KW-0342">GTP-binding</keyword>
<dbReference type="AlphaFoldDB" id="A0A0D3J9H2"/>
<dbReference type="GO" id="GO:0005525">
    <property type="term" value="F:GTP binding"/>
    <property type="evidence" value="ECO:0007669"/>
    <property type="project" value="UniProtKB-KW"/>
</dbReference>
<dbReference type="GO" id="GO:0005524">
    <property type="term" value="F:ATP binding"/>
    <property type="evidence" value="ECO:0007669"/>
    <property type="project" value="InterPro"/>
</dbReference>
<protein>
    <recommendedName>
        <fullName evidence="2">mRNA guanylyltransferase</fullName>
        <ecNumber evidence="2">2.7.7.50</ecNumber>
    </recommendedName>
</protein>
<dbReference type="GO" id="GO:0006370">
    <property type="term" value="P:7-methylguanosine mRNA capping"/>
    <property type="evidence" value="ECO:0007669"/>
    <property type="project" value="UniProtKB-KW"/>
</dbReference>
<evidence type="ECO:0000259" key="11">
    <source>
        <dbReference type="Pfam" id="PF01331"/>
    </source>
</evidence>
<organism evidence="13 14">
    <name type="scientific">Emiliania huxleyi (strain CCMP1516)</name>
    <dbReference type="NCBI Taxonomy" id="280463"/>
    <lineage>
        <taxon>Eukaryota</taxon>
        <taxon>Haptista</taxon>
        <taxon>Haptophyta</taxon>
        <taxon>Prymnesiophyceae</taxon>
        <taxon>Isochrysidales</taxon>
        <taxon>Noelaerhabdaceae</taxon>
        <taxon>Emiliania</taxon>
    </lineage>
</organism>
<dbReference type="RefSeq" id="XP_005772586.1">
    <property type="nucleotide sequence ID" value="XM_005772529.1"/>
</dbReference>
<dbReference type="EC" id="2.7.7.50" evidence="2"/>
<name>A0A0D3J9H2_EMIH1</name>
<dbReference type="Pfam" id="PF01331">
    <property type="entry name" value="mRNA_cap_enzyme"/>
    <property type="match status" value="1"/>
</dbReference>
<keyword evidence="4" id="KW-0808">Transferase</keyword>
<accession>A0A0D3J9H2</accession>
<reference evidence="14" key="1">
    <citation type="journal article" date="2013" name="Nature">
        <title>Pan genome of the phytoplankton Emiliania underpins its global distribution.</title>
        <authorList>
            <person name="Read B.A."/>
            <person name="Kegel J."/>
            <person name="Klute M.J."/>
            <person name="Kuo A."/>
            <person name="Lefebvre S.C."/>
            <person name="Maumus F."/>
            <person name="Mayer C."/>
            <person name="Miller J."/>
            <person name="Monier A."/>
            <person name="Salamov A."/>
            <person name="Young J."/>
            <person name="Aguilar M."/>
            <person name="Claverie J.M."/>
            <person name="Frickenhaus S."/>
            <person name="Gonzalez K."/>
            <person name="Herman E.K."/>
            <person name="Lin Y.C."/>
            <person name="Napier J."/>
            <person name="Ogata H."/>
            <person name="Sarno A.F."/>
            <person name="Shmutz J."/>
            <person name="Schroeder D."/>
            <person name="de Vargas C."/>
            <person name="Verret F."/>
            <person name="von Dassow P."/>
            <person name="Valentin K."/>
            <person name="Van de Peer Y."/>
            <person name="Wheeler G."/>
            <person name="Dacks J.B."/>
            <person name="Delwiche C.F."/>
            <person name="Dyhrman S.T."/>
            <person name="Glockner G."/>
            <person name="John U."/>
            <person name="Richards T."/>
            <person name="Worden A.Z."/>
            <person name="Zhang X."/>
            <person name="Grigoriev I.V."/>
            <person name="Allen A.E."/>
            <person name="Bidle K."/>
            <person name="Borodovsky M."/>
            <person name="Bowler C."/>
            <person name="Brownlee C."/>
            <person name="Cock J.M."/>
            <person name="Elias M."/>
            <person name="Gladyshev V.N."/>
            <person name="Groth M."/>
            <person name="Guda C."/>
            <person name="Hadaegh A."/>
            <person name="Iglesias-Rodriguez M.D."/>
            <person name="Jenkins J."/>
            <person name="Jones B.M."/>
            <person name="Lawson T."/>
            <person name="Leese F."/>
            <person name="Lindquist E."/>
            <person name="Lobanov A."/>
            <person name="Lomsadze A."/>
            <person name="Malik S.B."/>
            <person name="Marsh M.E."/>
            <person name="Mackinder L."/>
            <person name="Mock T."/>
            <person name="Mueller-Roeber B."/>
            <person name="Pagarete A."/>
            <person name="Parker M."/>
            <person name="Probert I."/>
            <person name="Quesneville H."/>
            <person name="Raines C."/>
            <person name="Rensing S.A."/>
            <person name="Riano-Pachon D.M."/>
            <person name="Richier S."/>
            <person name="Rokitta S."/>
            <person name="Shiraiwa Y."/>
            <person name="Soanes D.M."/>
            <person name="van der Giezen M."/>
            <person name="Wahlund T.M."/>
            <person name="Williams B."/>
            <person name="Wilson W."/>
            <person name="Wolfe G."/>
            <person name="Wurch L.L."/>
        </authorList>
    </citation>
    <scope>NUCLEOTIDE SEQUENCE</scope>
</reference>
<dbReference type="PANTHER" id="PTHR10367">
    <property type="entry name" value="MRNA-CAPPING ENZYME"/>
    <property type="match status" value="1"/>
</dbReference>
<dbReference type="KEGG" id="ehx:EMIHUDRAFT_107852"/>
<dbReference type="InterPro" id="IPR013846">
    <property type="entry name" value="mRNA_cap_enzyme_C"/>
</dbReference>
<dbReference type="GeneID" id="17250350"/>
<dbReference type="InterPro" id="IPR012340">
    <property type="entry name" value="NA-bd_OB-fold"/>
</dbReference>
<evidence type="ECO:0000256" key="2">
    <source>
        <dbReference type="ARBA" id="ARBA00012475"/>
    </source>
</evidence>
<dbReference type="GeneID" id="17265701"/>
<evidence type="ECO:0000256" key="5">
    <source>
        <dbReference type="ARBA" id="ARBA00022695"/>
    </source>
</evidence>
<sequence length="368" mass="41983">MAAASSDPLFLPDLPRVKQQTELNNLRALFLQLMRQGDAQPDSFPGSQPVSFERRHMNADQQVSLQRMGFYASEKTDGMRYMLLVLGERGAYAVDRRFEFIKLPAMHFPARGGGAPLDETLLDGELVLDAVRRGTEEGTIETRRSLRYLAYDACAVSGTWLMDKPLPLRLLALQREVKPGGSGGEHLYAYQDELRKVEHGNDGVIFTPILEPYVCGTRPSLLRDCAHTGFDTLEANMNSIDFQLRTEWRTESETGRKTPRFSIRYAERGSLSARRYDWLTLDGDQHKRFVADSKADRRVIECVWDPEHETITYPEGDTWDFPAARKGGWKYERMREDKELPNDIRTVRAVEQSAQDGVEMEELLRAMG</sequence>
<evidence type="ECO:0000256" key="7">
    <source>
        <dbReference type="ARBA" id="ARBA00023042"/>
    </source>
</evidence>
<evidence type="ECO:0000256" key="10">
    <source>
        <dbReference type="ARBA" id="ARBA00044624"/>
    </source>
</evidence>
<keyword evidence="3" id="KW-0507">mRNA processing</keyword>
<evidence type="ECO:0000256" key="3">
    <source>
        <dbReference type="ARBA" id="ARBA00022664"/>
    </source>
</evidence>
<keyword evidence="9" id="KW-0539">Nucleus</keyword>
<dbReference type="GO" id="GO:0005634">
    <property type="term" value="C:nucleus"/>
    <property type="evidence" value="ECO:0007669"/>
    <property type="project" value="UniProtKB-SubCell"/>
</dbReference>
<feature type="domain" description="mRNA capping enzyme adenylation" evidence="11">
    <location>
        <begin position="48"/>
        <end position="178"/>
    </location>
</feature>
<dbReference type="PaxDb" id="2903-EOD04245"/>